<feature type="region of interest" description="Disordered" evidence="1">
    <location>
        <begin position="357"/>
        <end position="378"/>
    </location>
</feature>
<dbReference type="Proteomes" id="UP000294003">
    <property type="component" value="Unassembled WGS sequence"/>
</dbReference>
<sequence length="378" mass="42700">MPLRSIDATPVPYQPGKSLELEVLENCCCNLPFPQSVTAVISKTFDMTMSPVMDVTINTKSGSDIRAVLKLYDRRFGTDLRSIRGKHVPHTPADEAAFQPFVRRGDIVPLLRELEEEKKTALIMPKAWHLLDGTPEGRAKYETALWQECNDYFNCETETYARLKDLQGRSIPRLYAHVRLALPSPDVPQDLLQQPQLARYLEVKGILLGLIPGYSLWDLATSPLSPSDHKIWPGIVQSAVDAAHDINRRGILMDDCEPRNVIVDKRSQSPFIIDLSQCCFKDKLIEAWKNTEESDEEVQDWDPDVEYWERAMDRDNPGAIGAVMTTRLLKAKGFKLDIKYTDYNKIIEDIKCRKAGSSTIENHGSGGPEGCREGRPVM</sequence>
<comment type="caution">
    <text evidence="2">The sequence shown here is derived from an EMBL/GenBank/DDBJ whole genome shotgun (WGS) entry which is preliminary data.</text>
</comment>
<dbReference type="InterPro" id="IPR011009">
    <property type="entry name" value="Kinase-like_dom_sf"/>
</dbReference>
<accession>A0ABY0GR40</accession>
<evidence type="ECO:0000313" key="3">
    <source>
        <dbReference type="Proteomes" id="UP000294003"/>
    </source>
</evidence>
<name>A0ABY0GR40_9PEZI</name>
<protein>
    <recommendedName>
        <fullName evidence="4">Protein kinase domain-containing protein</fullName>
    </recommendedName>
</protein>
<dbReference type="Gene3D" id="1.10.510.10">
    <property type="entry name" value="Transferase(Phosphotransferase) domain 1"/>
    <property type="match status" value="1"/>
</dbReference>
<dbReference type="SUPFAM" id="SSF56112">
    <property type="entry name" value="Protein kinase-like (PK-like)"/>
    <property type="match status" value="1"/>
</dbReference>
<keyword evidence="3" id="KW-1185">Reference proteome</keyword>
<dbReference type="EMBL" id="QJNS01000711">
    <property type="protein sequence ID" value="RYO74993.1"/>
    <property type="molecule type" value="Genomic_DNA"/>
</dbReference>
<gene>
    <name evidence="2" type="ORF">DL762_010224</name>
</gene>
<evidence type="ECO:0000313" key="2">
    <source>
        <dbReference type="EMBL" id="RYO74993.1"/>
    </source>
</evidence>
<evidence type="ECO:0000256" key="1">
    <source>
        <dbReference type="SAM" id="MobiDB-lite"/>
    </source>
</evidence>
<proteinExistence type="predicted"/>
<evidence type="ECO:0008006" key="4">
    <source>
        <dbReference type="Google" id="ProtNLM"/>
    </source>
</evidence>
<reference evidence="2 3" key="1">
    <citation type="submission" date="2018-06" db="EMBL/GenBank/DDBJ databases">
        <title>Complete Genomes of Monosporascus.</title>
        <authorList>
            <person name="Robinson A.J."/>
            <person name="Natvig D.O."/>
        </authorList>
    </citation>
    <scope>NUCLEOTIDE SEQUENCE [LARGE SCALE GENOMIC DNA]</scope>
    <source>
        <strain evidence="2 3">CBS 609.92</strain>
    </source>
</reference>
<organism evidence="2 3">
    <name type="scientific">Monosporascus cannonballus</name>
    <dbReference type="NCBI Taxonomy" id="155416"/>
    <lineage>
        <taxon>Eukaryota</taxon>
        <taxon>Fungi</taxon>
        <taxon>Dikarya</taxon>
        <taxon>Ascomycota</taxon>
        <taxon>Pezizomycotina</taxon>
        <taxon>Sordariomycetes</taxon>
        <taxon>Xylariomycetidae</taxon>
        <taxon>Xylariales</taxon>
        <taxon>Xylariales incertae sedis</taxon>
        <taxon>Monosporascus</taxon>
    </lineage>
</organism>